<dbReference type="EMBL" id="JAVDQX010000003">
    <property type="protein sequence ID" value="MDR6459920.1"/>
    <property type="molecule type" value="Genomic_DNA"/>
</dbReference>
<organism evidence="1 2">
    <name type="scientific">Chryseobacterium vietnamense</name>
    <dbReference type="NCBI Taxonomy" id="866785"/>
    <lineage>
        <taxon>Bacteria</taxon>
        <taxon>Pseudomonadati</taxon>
        <taxon>Bacteroidota</taxon>
        <taxon>Flavobacteriia</taxon>
        <taxon>Flavobacteriales</taxon>
        <taxon>Weeksellaceae</taxon>
        <taxon>Chryseobacterium group</taxon>
        <taxon>Chryseobacterium</taxon>
    </lineage>
</organism>
<reference evidence="1" key="1">
    <citation type="submission" date="2023-07" db="EMBL/GenBank/DDBJ databases">
        <title>Sorghum-associated microbial communities from plants grown in Nebraska, USA.</title>
        <authorList>
            <person name="Schachtman D."/>
        </authorList>
    </citation>
    <scope>NUCLEOTIDE SEQUENCE</scope>
    <source>
        <strain evidence="1">DS2329</strain>
    </source>
</reference>
<protein>
    <submittedName>
        <fullName evidence="1">Uncharacterized protein</fullName>
    </submittedName>
</protein>
<proteinExistence type="predicted"/>
<gene>
    <name evidence="1" type="ORF">J2786_003043</name>
</gene>
<comment type="caution">
    <text evidence="1">The sequence shown here is derived from an EMBL/GenBank/DDBJ whole genome shotgun (WGS) entry which is preliminary data.</text>
</comment>
<dbReference type="Proteomes" id="UP001184833">
    <property type="component" value="Unassembled WGS sequence"/>
</dbReference>
<evidence type="ECO:0000313" key="2">
    <source>
        <dbReference type="Proteomes" id="UP001184833"/>
    </source>
</evidence>
<keyword evidence="2" id="KW-1185">Reference proteome</keyword>
<evidence type="ECO:0000313" key="1">
    <source>
        <dbReference type="EMBL" id="MDR6459920.1"/>
    </source>
</evidence>
<accession>A0ACC6JA27</accession>
<sequence length="151" mass="17494">MKTLLSITLIFTFTFYHCQNSETIEEVPNHVFANIANGWTYLGESVTKIKYYVKDIEPNDNYSKDYVCWVKTVNAPRSYKDKKGNWITKQSDYSIERWKIYCNSKKYALLSYVNYNSKGQVTSSGKLSGEIDEVIPDTMSEAVFDFVCNKP</sequence>
<name>A0ACC6JA27_9FLAO</name>